<dbReference type="EMBL" id="JAJATW010000010">
    <property type="protein sequence ID" value="MCB5161915.1"/>
    <property type="molecule type" value="Genomic_DNA"/>
</dbReference>
<evidence type="ECO:0000313" key="4">
    <source>
        <dbReference type="Proteomes" id="UP001139095"/>
    </source>
</evidence>
<gene>
    <name evidence="3" type="ORF">LG368_08375</name>
</gene>
<dbReference type="PANTHER" id="PTHR36571:SF1">
    <property type="entry name" value="PROTEIN YGIW"/>
    <property type="match status" value="1"/>
</dbReference>
<sequence>MKRIFVFLVPLLFTLSQNSFAQYVGPNAVVKTDLKQILADPVDDEYVKLKGYLIKKLSSDKYLFSDGAEQIRVEIDQFLFPTQPFDDKDLIEIEGEVEKDFLESAEIDVDRLTIVNP</sequence>
<keyword evidence="1 2" id="KW-0732">Signal</keyword>
<dbReference type="Pfam" id="PF04076">
    <property type="entry name" value="BOF"/>
    <property type="match status" value="1"/>
</dbReference>
<protein>
    <submittedName>
        <fullName evidence="3">NirD/YgiW/YdeI family stress tolerance protein</fullName>
    </submittedName>
</protein>
<name>A0A9X1IMJ5_9GAMM</name>
<dbReference type="NCBIfam" id="NF033674">
    <property type="entry name" value="stress_OB_fold"/>
    <property type="match status" value="1"/>
</dbReference>
<dbReference type="RefSeq" id="WP_226754279.1">
    <property type="nucleotide sequence ID" value="NZ_JAJATW010000010.1"/>
</dbReference>
<dbReference type="Proteomes" id="UP001139095">
    <property type="component" value="Unassembled WGS sequence"/>
</dbReference>
<dbReference type="InterPro" id="IPR005220">
    <property type="entry name" value="CarO-like"/>
</dbReference>
<dbReference type="PANTHER" id="PTHR36571">
    <property type="entry name" value="PROTEIN YGIW"/>
    <property type="match status" value="1"/>
</dbReference>
<organism evidence="3 4">
    <name type="scientific">Marinomonas algarum</name>
    <dbReference type="NCBI Taxonomy" id="2883105"/>
    <lineage>
        <taxon>Bacteria</taxon>
        <taxon>Pseudomonadati</taxon>
        <taxon>Pseudomonadota</taxon>
        <taxon>Gammaproteobacteria</taxon>
        <taxon>Oceanospirillales</taxon>
        <taxon>Oceanospirillaceae</taxon>
        <taxon>Marinomonas</taxon>
    </lineage>
</organism>
<evidence type="ECO:0000313" key="3">
    <source>
        <dbReference type="EMBL" id="MCB5161915.1"/>
    </source>
</evidence>
<proteinExistence type="predicted"/>
<dbReference type="Gene3D" id="2.40.50.200">
    <property type="entry name" value="Bacterial OB-fold"/>
    <property type="match status" value="1"/>
</dbReference>
<dbReference type="AlphaFoldDB" id="A0A9X1IMJ5"/>
<evidence type="ECO:0000256" key="1">
    <source>
        <dbReference type="ARBA" id="ARBA00022729"/>
    </source>
</evidence>
<accession>A0A9X1IMJ5</accession>
<reference evidence="3" key="1">
    <citation type="submission" date="2021-10" db="EMBL/GenBank/DDBJ databases">
        <title>Marinomonas pontica sp. nov., isolated from the Black Sea.</title>
        <authorList>
            <person name="Zhao L.-H."/>
            <person name="Xue J.-H."/>
        </authorList>
    </citation>
    <scope>NUCLEOTIDE SEQUENCE</scope>
    <source>
        <strain evidence="3">E8</strain>
    </source>
</reference>
<feature type="signal peptide" evidence="2">
    <location>
        <begin position="1"/>
        <end position="21"/>
    </location>
</feature>
<dbReference type="SUPFAM" id="SSF101756">
    <property type="entry name" value="Hypothetical protein YgiW"/>
    <property type="match status" value="1"/>
</dbReference>
<comment type="caution">
    <text evidence="3">The sequence shown here is derived from an EMBL/GenBank/DDBJ whole genome shotgun (WGS) entry which is preliminary data.</text>
</comment>
<feature type="chain" id="PRO_5040749562" evidence="2">
    <location>
        <begin position="22"/>
        <end position="117"/>
    </location>
</feature>
<dbReference type="InterPro" id="IPR036700">
    <property type="entry name" value="BOBF_sf"/>
</dbReference>
<keyword evidence="4" id="KW-1185">Reference proteome</keyword>
<evidence type="ECO:0000256" key="2">
    <source>
        <dbReference type="SAM" id="SignalP"/>
    </source>
</evidence>